<accession>A0ABQ3EG35</accession>
<reference evidence="2" key="1">
    <citation type="journal article" date="2019" name="Int. J. Syst. Evol. Microbiol.">
        <title>The Global Catalogue of Microorganisms (GCM) 10K type strain sequencing project: providing services to taxonomists for standard genome sequencing and annotation.</title>
        <authorList>
            <consortium name="The Broad Institute Genomics Platform"/>
            <consortium name="The Broad Institute Genome Sequencing Center for Infectious Disease"/>
            <person name="Wu L."/>
            <person name="Ma J."/>
        </authorList>
    </citation>
    <scope>NUCLEOTIDE SEQUENCE [LARGE SCALE GENOMIC DNA]</scope>
    <source>
        <strain evidence="2">KCTC 32998</strain>
    </source>
</reference>
<comment type="caution">
    <text evidence="1">The sequence shown here is derived from an EMBL/GenBank/DDBJ whole genome shotgun (WGS) entry which is preliminary data.</text>
</comment>
<dbReference type="EMBL" id="BMZI01000008">
    <property type="protein sequence ID" value="GHB32915.1"/>
    <property type="molecule type" value="Genomic_DNA"/>
</dbReference>
<dbReference type="RefSeq" id="WP_189445999.1">
    <property type="nucleotide sequence ID" value="NZ_BMZI01000008.1"/>
</dbReference>
<evidence type="ECO:0000313" key="1">
    <source>
        <dbReference type="EMBL" id="GHB32915.1"/>
    </source>
</evidence>
<name>A0ABQ3EG35_9GAMM</name>
<sequence>MAIVFTITDAGRAALVDPDNNGTNAVVIAEVELGSGRYAPTKDQTELKAPIKRVDTIAGKTVSDDTLHVTVQDETNDAYQVGEIGLFTDAGVLFAVYSQSDWIIEKAAPATLLLATDLVIESLDVSSITFGDAAFLNPPASTTVKGVLELATQEEVDAGTDRLRAVVPRTLKAFIDKVLKAYATVKQLTDHAASRDHPAANTNNQGMVELATYAETKEGQDNARAVTPAANKAALDQHRTEIGAHDADRISLGSLAKLGDPKTVQAALAALGTAALVDEASFRDASNLNTGKIPKARLSGSYDIDVSGSAGDASRLGGQPLSALVRNNVDAMQSLSGPLTVNTSGHFDDGNDYGIRIVAFEPTLLLFDKSTNAGMGALYYNGGSLVVKVDADGDSVDDVSGCVNAFQFAENYARAFGSLGVGGAVPGGSFDNGSAIALADNDSGIRGAGDGKIETWADNQRQVVVTKGVVRVDNQLVVSSALTADSSGIKLVTDLALANKNITGVNKIVINDDGFGEGFMLPNWEFSESGGSAYVRDSKNSHIVMEFAPNYVRAVDGLAVGTAATASKTFWNGAAVALGDDDSGIRGSGDGQVEIWANNDRKAYFTSDLAVIYPELVISSSKIRLGSGGTTNWDGIVYDEGDNTLAFYADQEPGKDTPRVLLGPGWVEAGGDRLLKERDYDATKITNGGARLSVSSGGNVDYHDGNDYRFRIRPNGRIDRADGGIDSNLMNISVGGVGTYALLNNKANKRLQPGDTIGGSNLEYTSLRPVDKGLSGESPSGTWRCMGHTYDADASYAEERASLFVRIS</sequence>
<dbReference type="Proteomes" id="UP000646745">
    <property type="component" value="Unassembled WGS sequence"/>
</dbReference>
<organism evidence="1 2">
    <name type="scientific">Salinicola rhizosphaerae</name>
    <dbReference type="NCBI Taxonomy" id="1443141"/>
    <lineage>
        <taxon>Bacteria</taxon>
        <taxon>Pseudomonadati</taxon>
        <taxon>Pseudomonadota</taxon>
        <taxon>Gammaproteobacteria</taxon>
        <taxon>Oceanospirillales</taxon>
        <taxon>Halomonadaceae</taxon>
        <taxon>Salinicola</taxon>
    </lineage>
</organism>
<keyword evidence="2" id="KW-1185">Reference proteome</keyword>
<gene>
    <name evidence="1" type="ORF">GCM10009038_34820</name>
</gene>
<protein>
    <submittedName>
        <fullName evidence="1">Uncharacterized protein</fullName>
    </submittedName>
</protein>
<evidence type="ECO:0000313" key="2">
    <source>
        <dbReference type="Proteomes" id="UP000646745"/>
    </source>
</evidence>
<proteinExistence type="predicted"/>